<reference evidence="1" key="1">
    <citation type="submission" date="2018-06" db="EMBL/GenBank/DDBJ databases">
        <authorList>
            <person name="Zhirakovskaya E."/>
        </authorList>
    </citation>
    <scope>NUCLEOTIDE SEQUENCE</scope>
</reference>
<organism evidence="1">
    <name type="scientific">hydrothermal vent metagenome</name>
    <dbReference type="NCBI Taxonomy" id="652676"/>
    <lineage>
        <taxon>unclassified sequences</taxon>
        <taxon>metagenomes</taxon>
        <taxon>ecological metagenomes</taxon>
    </lineage>
</organism>
<sequence length="96" mass="11414">MRLFNPDYPKELRLLFSCPGNMVPLSIVQALPPLWQNLPLRFIWQSLIKFNSYISTSYLVKKLAQPLHIQIQFISKLKYDMFRMQHKEGERNGFLS</sequence>
<accession>A0A3B0RV85</accession>
<name>A0A3B0RV85_9ZZZZ</name>
<dbReference type="AlphaFoldDB" id="A0A3B0RV85"/>
<proteinExistence type="predicted"/>
<protein>
    <submittedName>
        <fullName evidence="1">Uncharacterized protein</fullName>
    </submittedName>
</protein>
<gene>
    <name evidence="1" type="ORF">MNBD_ALPHA02-1887</name>
</gene>
<dbReference type="EMBL" id="UOED01000025">
    <property type="protein sequence ID" value="VAV87345.1"/>
    <property type="molecule type" value="Genomic_DNA"/>
</dbReference>
<evidence type="ECO:0000313" key="1">
    <source>
        <dbReference type="EMBL" id="VAV87345.1"/>
    </source>
</evidence>